<dbReference type="EMBL" id="SRLD01000001">
    <property type="protein sequence ID" value="TGE20054.1"/>
    <property type="molecule type" value="Genomic_DNA"/>
</dbReference>
<reference evidence="2 3" key="1">
    <citation type="submission" date="2019-04" db="EMBL/GenBank/DDBJ databases">
        <authorList>
            <person name="Feng G."/>
            <person name="Zhang J."/>
            <person name="Zhu H."/>
        </authorList>
    </citation>
    <scope>NUCLEOTIDE SEQUENCE [LARGE SCALE GENOMIC DNA]</scope>
    <source>
        <strain evidence="2 3">JCM 17223</strain>
    </source>
</reference>
<gene>
    <name evidence="2" type="ORF">E5J99_00355</name>
</gene>
<sequence>MNREIRFDAHQISLGDNAVLALELRAETSSLEAELRDTDSIDLIFDHQRKGSAAQVFTFTYTIVGNVFTLTPKVIPGNDDTSFERLMFLKNGVLTDVTTPGATITFPLANTDVIEIQWQAEEWEEEGVFLVKGNVYKKDVPNGVQLDFGPARLVVSDGEVEQPVRVTMNEAKREETADQGLWGLIRNRALNFNHYRAFVDSVLCVQRPQPVNRGDFSAPPTSIAPFNRLASYAMLKHATEMYLMQESGLALSASDFQNGNPASGTSKNLNKSSRRRNLEEARRLGPGGANSLNEMREEYLEQLELEEGRVLPYFKLIREKLSEVPLKNLSDFGGSQVDVCYGILKSKLQAPPLLELIWSYWHEEGGLVQTMNALSLRFQNVRQGNGHGDPLANLNLDPLRPLSNLMWGYIEDERNRLTLNRRNLEYQYEYGIGLIGRAVQSIPVAEHRTFFLRGFHSLLRAATEFYQQANYTTVIPDGFPVLNHLREVHLVLAEGAHNQYGDLPWTARAEMLTQQWLLARPEVREFLGGRIMVPYTEPWMDRVDNMKQLQGWNPANVSHFHDLGAFGEQLLLSIRYGAWNSPTTGATNAANWAYYWREEIQRYIHAYKAVTGVDLASDIVDARLNMPDNEERYLQPAQLIERQTALQQQQLHRNRQLSGPLVSPGFGQPLPGRVPLPRHNGYLE</sequence>
<comment type="caution">
    <text evidence="2">The sequence shown here is derived from an EMBL/GenBank/DDBJ whole genome shotgun (WGS) entry which is preliminary data.</text>
</comment>
<evidence type="ECO:0000256" key="1">
    <source>
        <dbReference type="SAM" id="MobiDB-lite"/>
    </source>
</evidence>
<dbReference type="AlphaFoldDB" id="A0A4Z0PRX7"/>
<organism evidence="2 3">
    <name type="scientific">Hymenobacter elongatus</name>
    <dbReference type="NCBI Taxonomy" id="877208"/>
    <lineage>
        <taxon>Bacteria</taxon>
        <taxon>Pseudomonadati</taxon>
        <taxon>Bacteroidota</taxon>
        <taxon>Cytophagia</taxon>
        <taxon>Cytophagales</taxon>
        <taxon>Hymenobacteraceae</taxon>
        <taxon>Hymenobacter</taxon>
    </lineage>
</organism>
<accession>A0A4Z0PRX7</accession>
<evidence type="ECO:0008006" key="4">
    <source>
        <dbReference type="Google" id="ProtNLM"/>
    </source>
</evidence>
<protein>
    <recommendedName>
        <fullName evidence="4">8-amino-7-oxononanoate synthase</fullName>
    </recommendedName>
</protein>
<dbReference type="Proteomes" id="UP000297739">
    <property type="component" value="Unassembled WGS sequence"/>
</dbReference>
<evidence type="ECO:0000313" key="3">
    <source>
        <dbReference type="Proteomes" id="UP000297739"/>
    </source>
</evidence>
<feature type="compositionally biased region" description="Polar residues" evidence="1">
    <location>
        <begin position="255"/>
        <end position="271"/>
    </location>
</feature>
<evidence type="ECO:0000313" key="2">
    <source>
        <dbReference type="EMBL" id="TGE20054.1"/>
    </source>
</evidence>
<name>A0A4Z0PRX7_9BACT</name>
<feature type="region of interest" description="Disordered" evidence="1">
    <location>
        <begin position="255"/>
        <end position="291"/>
    </location>
</feature>
<dbReference type="OrthoDB" id="5483139at2"/>
<proteinExistence type="predicted"/>
<keyword evidence="3" id="KW-1185">Reference proteome</keyword>
<feature type="region of interest" description="Disordered" evidence="1">
    <location>
        <begin position="648"/>
        <end position="684"/>
    </location>
</feature>
<dbReference type="RefSeq" id="WP_135495727.1">
    <property type="nucleotide sequence ID" value="NZ_SRLD01000001.1"/>
</dbReference>